<accession>A0ACC1M4U2</accession>
<organism evidence="1 2">
    <name type="scientific">Coemansia aciculifera</name>
    <dbReference type="NCBI Taxonomy" id="417176"/>
    <lineage>
        <taxon>Eukaryota</taxon>
        <taxon>Fungi</taxon>
        <taxon>Fungi incertae sedis</taxon>
        <taxon>Zoopagomycota</taxon>
        <taxon>Kickxellomycotina</taxon>
        <taxon>Kickxellomycetes</taxon>
        <taxon>Kickxellales</taxon>
        <taxon>Kickxellaceae</taxon>
        <taxon>Coemansia</taxon>
    </lineage>
</organism>
<keyword evidence="2" id="KW-1185">Reference proteome</keyword>
<sequence length="273" mass="30280">MDIDDDTLHAESQDNALTNSSASTQHTMGFDSGQTPTRAEENIITTTTTTTTTTTMTRTLSQAMEDTTMSDNDPQAESTPYPETTLYSPAGLAMSLAIMEHSESMSQHISTDVQSLLPDAHGICHYHRPSMLMHRARHGHEGAHGLPRSLFARNYDFIQRQSIARIEANQRAMEQVVRRLAVTRRCLIPPDFGHERYTLDRSAAVAAVAKPPKINEITYSPTLPEDDGLGDYWVSDSEDKPDNDDSLTQDTYDLLLRMQVRVAARRANSGGIS</sequence>
<protein>
    <submittedName>
        <fullName evidence="1">Uncharacterized protein</fullName>
    </submittedName>
</protein>
<dbReference type="Proteomes" id="UP001139981">
    <property type="component" value="Unassembled WGS sequence"/>
</dbReference>
<proteinExistence type="predicted"/>
<comment type="caution">
    <text evidence="1">The sequence shown here is derived from an EMBL/GenBank/DDBJ whole genome shotgun (WGS) entry which is preliminary data.</text>
</comment>
<name>A0ACC1M4U2_9FUNG</name>
<evidence type="ECO:0000313" key="2">
    <source>
        <dbReference type="Proteomes" id="UP001139981"/>
    </source>
</evidence>
<gene>
    <name evidence="1" type="ORF">IWW38_002325</name>
</gene>
<evidence type="ECO:0000313" key="1">
    <source>
        <dbReference type="EMBL" id="KAJ2895376.1"/>
    </source>
</evidence>
<dbReference type="EMBL" id="JANBVB010000300">
    <property type="protein sequence ID" value="KAJ2895376.1"/>
    <property type="molecule type" value="Genomic_DNA"/>
</dbReference>
<reference evidence="1" key="1">
    <citation type="submission" date="2022-07" db="EMBL/GenBank/DDBJ databases">
        <title>Phylogenomic reconstructions and comparative analyses of Kickxellomycotina fungi.</title>
        <authorList>
            <person name="Reynolds N.K."/>
            <person name="Stajich J.E."/>
            <person name="Barry K."/>
            <person name="Grigoriev I.V."/>
            <person name="Crous P."/>
            <person name="Smith M.E."/>
        </authorList>
    </citation>
    <scope>NUCLEOTIDE SEQUENCE</scope>
    <source>
        <strain evidence="1">CBS 190363</strain>
    </source>
</reference>
<feature type="non-terminal residue" evidence="1">
    <location>
        <position position="273"/>
    </location>
</feature>